<evidence type="ECO:0000313" key="3">
    <source>
        <dbReference type="Proteomes" id="UP001278766"/>
    </source>
</evidence>
<comment type="caution">
    <text evidence="2">The sequence shown here is derived from an EMBL/GenBank/DDBJ whole genome shotgun (WGS) entry which is preliminary data.</text>
</comment>
<sequence>MASEDDEWYYGEGLRGHSIESQPTVDPRETIVAGASSATVGLTDETDQHQGSTLCDETEWLGGNTGPYWEGHAAIPPAEDVSQAMMEPSSPDIRTLPETSFNAPFVPANYAPNAVYDEAQTASAHIENQVTRS</sequence>
<dbReference type="Proteomes" id="UP001278766">
    <property type="component" value="Unassembled WGS sequence"/>
</dbReference>
<proteinExistence type="predicted"/>
<dbReference type="EMBL" id="JAUEPN010000004">
    <property type="protein sequence ID" value="KAK3295262.1"/>
    <property type="molecule type" value="Genomic_DNA"/>
</dbReference>
<protein>
    <submittedName>
        <fullName evidence="2">Uncharacterized protein</fullName>
    </submittedName>
</protein>
<dbReference type="AlphaFoldDB" id="A0AAE0LRY6"/>
<accession>A0AAE0LRY6</accession>
<gene>
    <name evidence="2" type="ORF">B0H64DRAFT_143367</name>
</gene>
<reference evidence="2" key="1">
    <citation type="journal article" date="2023" name="Mol. Phylogenet. Evol.">
        <title>Genome-scale phylogeny and comparative genomics of the fungal order Sordariales.</title>
        <authorList>
            <person name="Hensen N."/>
            <person name="Bonometti L."/>
            <person name="Westerberg I."/>
            <person name="Brannstrom I.O."/>
            <person name="Guillou S."/>
            <person name="Cros-Aarteil S."/>
            <person name="Calhoun S."/>
            <person name="Haridas S."/>
            <person name="Kuo A."/>
            <person name="Mondo S."/>
            <person name="Pangilinan J."/>
            <person name="Riley R."/>
            <person name="LaButti K."/>
            <person name="Andreopoulos B."/>
            <person name="Lipzen A."/>
            <person name="Chen C."/>
            <person name="Yan M."/>
            <person name="Daum C."/>
            <person name="Ng V."/>
            <person name="Clum A."/>
            <person name="Steindorff A."/>
            <person name="Ohm R.A."/>
            <person name="Martin F."/>
            <person name="Silar P."/>
            <person name="Natvig D.O."/>
            <person name="Lalanne C."/>
            <person name="Gautier V."/>
            <person name="Ament-Velasquez S.L."/>
            <person name="Kruys A."/>
            <person name="Hutchinson M.I."/>
            <person name="Powell A.J."/>
            <person name="Barry K."/>
            <person name="Miller A.N."/>
            <person name="Grigoriev I.V."/>
            <person name="Debuchy R."/>
            <person name="Gladieux P."/>
            <person name="Hiltunen Thoren M."/>
            <person name="Johannesson H."/>
        </authorList>
    </citation>
    <scope>NUCLEOTIDE SEQUENCE</scope>
    <source>
        <strain evidence="2">CBS 168.71</strain>
    </source>
</reference>
<keyword evidence="3" id="KW-1185">Reference proteome</keyword>
<feature type="region of interest" description="Disordered" evidence="1">
    <location>
        <begin position="1"/>
        <end position="66"/>
    </location>
</feature>
<organism evidence="2 3">
    <name type="scientific">Chaetomium fimeti</name>
    <dbReference type="NCBI Taxonomy" id="1854472"/>
    <lineage>
        <taxon>Eukaryota</taxon>
        <taxon>Fungi</taxon>
        <taxon>Dikarya</taxon>
        <taxon>Ascomycota</taxon>
        <taxon>Pezizomycotina</taxon>
        <taxon>Sordariomycetes</taxon>
        <taxon>Sordariomycetidae</taxon>
        <taxon>Sordariales</taxon>
        <taxon>Chaetomiaceae</taxon>
        <taxon>Chaetomium</taxon>
    </lineage>
</organism>
<dbReference type="GeneID" id="87835255"/>
<evidence type="ECO:0000313" key="2">
    <source>
        <dbReference type="EMBL" id="KAK3295262.1"/>
    </source>
</evidence>
<dbReference type="RefSeq" id="XP_062658776.1">
    <property type="nucleotide sequence ID" value="XM_062798307.1"/>
</dbReference>
<reference evidence="2" key="2">
    <citation type="submission" date="2023-06" db="EMBL/GenBank/DDBJ databases">
        <authorList>
            <consortium name="Lawrence Berkeley National Laboratory"/>
            <person name="Haridas S."/>
            <person name="Hensen N."/>
            <person name="Bonometti L."/>
            <person name="Westerberg I."/>
            <person name="Brannstrom I.O."/>
            <person name="Guillou S."/>
            <person name="Cros-Aarteil S."/>
            <person name="Calhoun S."/>
            <person name="Kuo A."/>
            <person name="Mondo S."/>
            <person name="Pangilinan J."/>
            <person name="Riley R."/>
            <person name="Labutti K."/>
            <person name="Andreopoulos B."/>
            <person name="Lipzen A."/>
            <person name="Chen C."/>
            <person name="Yanf M."/>
            <person name="Daum C."/>
            <person name="Ng V."/>
            <person name="Clum A."/>
            <person name="Steindorff A."/>
            <person name="Ohm R."/>
            <person name="Martin F."/>
            <person name="Silar P."/>
            <person name="Natvig D."/>
            <person name="Lalanne C."/>
            <person name="Gautier V."/>
            <person name="Ament-Velasquez S.L."/>
            <person name="Kruys A."/>
            <person name="Hutchinson M.I."/>
            <person name="Powell A.J."/>
            <person name="Barry K."/>
            <person name="Miller A.N."/>
            <person name="Grigoriev I.V."/>
            <person name="Debuchy R."/>
            <person name="Gladieux P."/>
            <person name="Thoren M.H."/>
            <person name="Johannesson H."/>
        </authorList>
    </citation>
    <scope>NUCLEOTIDE SEQUENCE</scope>
    <source>
        <strain evidence="2">CBS 168.71</strain>
    </source>
</reference>
<name>A0AAE0LRY6_9PEZI</name>
<evidence type="ECO:0000256" key="1">
    <source>
        <dbReference type="SAM" id="MobiDB-lite"/>
    </source>
</evidence>